<dbReference type="Gene3D" id="2.60.40.1120">
    <property type="entry name" value="Carboxypeptidase-like, regulatory domain"/>
    <property type="match status" value="1"/>
</dbReference>
<dbReference type="GO" id="GO:0009279">
    <property type="term" value="C:cell outer membrane"/>
    <property type="evidence" value="ECO:0007669"/>
    <property type="project" value="UniProtKB-SubCell"/>
</dbReference>
<dbReference type="InterPro" id="IPR037066">
    <property type="entry name" value="Plug_dom_sf"/>
</dbReference>
<evidence type="ECO:0000256" key="3">
    <source>
        <dbReference type="ARBA" id="ARBA00022452"/>
    </source>
</evidence>
<dbReference type="Gene3D" id="2.40.170.20">
    <property type="entry name" value="TonB-dependent receptor, beta-barrel domain"/>
    <property type="match status" value="1"/>
</dbReference>
<proteinExistence type="inferred from homology"/>
<evidence type="ECO:0000256" key="4">
    <source>
        <dbReference type="ARBA" id="ARBA00022692"/>
    </source>
</evidence>
<feature type="domain" description="TonB-dependent receptor-like beta-barrel" evidence="10">
    <location>
        <begin position="512"/>
        <end position="943"/>
    </location>
</feature>
<dbReference type="NCBIfam" id="TIGR04056">
    <property type="entry name" value="OMP_RagA_SusC"/>
    <property type="match status" value="1"/>
</dbReference>
<evidence type="ECO:0000256" key="9">
    <source>
        <dbReference type="RuleBase" id="RU003357"/>
    </source>
</evidence>
<dbReference type="SUPFAM" id="SSF49464">
    <property type="entry name" value="Carboxypeptidase regulatory domain-like"/>
    <property type="match status" value="1"/>
</dbReference>
<dbReference type="InterPro" id="IPR039426">
    <property type="entry name" value="TonB-dep_rcpt-like"/>
</dbReference>
<dbReference type="Proteomes" id="UP000181981">
    <property type="component" value="Unassembled WGS sequence"/>
</dbReference>
<evidence type="ECO:0000256" key="1">
    <source>
        <dbReference type="ARBA" id="ARBA00004571"/>
    </source>
</evidence>
<gene>
    <name evidence="12" type="ORF">SAMN05444285_13029</name>
</gene>
<dbReference type="InterPro" id="IPR023996">
    <property type="entry name" value="TonB-dep_OMP_SusC/RagA"/>
</dbReference>
<dbReference type="Pfam" id="PF07715">
    <property type="entry name" value="Plug"/>
    <property type="match status" value="1"/>
</dbReference>
<dbReference type="FunFam" id="2.170.130.10:FF:000008">
    <property type="entry name" value="SusC/RagA family TonB-linked outer membrane protein"/>
    <property type="match status" value="1"/>
</dbReference>
<evidence type="ECO:0000313" key="12">
    <source>
        <dbReference type="EMBL" id="SET93622.1"/>
    </source>
</evidence>
<dbReference type="OrthoDB" id="9768177at2"/>
<dbReference type="Pfam" id="PF13715">
    <property type="entry name" value="CarbopepD_reg_2"/>
    <property type="match status" value="1"/>
</dbReference>
<dbReference type="RefSeq" id="WP_081804749.1">
    <property type="nucleotide sequence ID" value="NZ_FOHT01000030.1"/>
</dbReference>
<dbReference type="EMBL" id="FOHT01000030">
    <property type="protein sequence ID" value="SET93622.1"/>
    <property type="molecule type" value="Genomic_DNA"/>
</dbReference>
<evidence type="ECO:0000259" key="10">
    <source>
        <dbReference type="Pfam" id="PF00593"/>
    </source>
</evidence>
<sequence>MKKTDKCPYLCGPLKKVLMIMKLTTFLILLLTLNVFADSYAQTTKITMAMEQATVKEVIEQIENETEFYFMLKYDEHLMNKHVNVTFNDADINDVLSQLFDADKYKYEIIDRYIAVTPIAENEMVVEDQSSIKGTVTDESGEPLPGVTIVVKGTTRGTVSDFDGNYSLTSISPTDVIQFSFVGMLSQEVEVGAQSEINITLKADAIGLEEVVAIGYGTIKKSDITGSVSSVKVDELQEGVTTSVDQMLFGKSAGVNVVQSSGEPGGGISINIRGASSVNAGNSPLYVIDGLPIDNSRPVSSGSIDAFGGNRSPRNPLASINPSDIESIEVLKDASATAIYGSRGANGVIMITTKSGKNENMKVSYQGYLGIQNRSRKLDLLNAEEYKTVMNEIIAAGGGNEESIVGDIANGGLGTDWQDEINNANALVHDHQLSFSGGTPKTSYYISLNYMDQEGIMKNTDFSRYGARINLKSDLTDKFNIGFNATGTYTQDHFIANGFGINEHAGPLYSAYNFDPTLPVFDDNGDYALSPFLTVDNPVAVSEGMSSESNTNRMMASMYGEYHFTSDLYAKLNIGGDFVNESRKSFINGLTKEGRNNGGVASNQNVEKSNYLVEGTIHYSKTFDIHSISAMAGTTYQRFVTNGLSNVAKGFPNESLGANNLGIGDQSTFEISNFLTGNRLASYIGRVNYSLNDKYLLTATIRADGSSRFGTNNKFGYFPSTAFAWKASNEDFIKSVDYISNLKVRASWGQTGNQEIGNFPSLSTFGEGGTAIWNGSQVTGTAPLRIPNPDLKWETTEQIDFGVDFGLFEGRVNGSVDYFRKKTTDMLLYLPIPQSTGFSSILSNVGRIDNRGWELSLNTVNVTSQDFSWRTDFTFTTMQNEVKELGGISEIIVGAGYTHVEQVAIIKPGLPLNSYYGYEVDGVWQVGDDYSQFTEDYQPGDLKYVDQDGDGVITDKDRVVLGNSFPDFQWSMGNTFNYKDFSLFVFIEGVQGVDMLNGNVIDNYFPINFRRNKIAEIYLNRWTPDNPTNEYPSFVDPLKFGRKVANSNTLLDASYVRLKTVRLSYNLPRINKFIKSGQVYVTGENLYTITDYIGLDPAVNPNNNANFRIDFNAYPTARTLIFGVKLDF</sequence>
<accession>A0A1I0ICK2</accession>
<dbReference type="SUPFAM" id="SSF56935">
    <property type="entry name" value="Porins"/>
    <property type="match status" value="1"/>
</dbReference>
<dbReference type="InterPro" id="IPR008969">
    <property type="entry name" value="CarboxyPept-like_regulatory"/>
</dbReference>
<feature type="domain" description="TonB-dependent receptor plug" evidence="11">
    <location>
        <begin position="221"/>
        <end position="348"/>
    </location>
</feature>
<keyword evidence="7 8" id="KW-0998">Cell outer membrane</keyword>
<protein>
    <submittedName>
        <fullName evidence="12">TonB-linked outer membrane protein, SusC/RagA family</fullName>
    </submittedName>
</protein>
<comment type="subcellular location">
    <subcellularLocation>
        <location evidence="1 8">Cell outer membrane</location>
        <topology evidence="1 8">Multi-pass membrane protein</topology>
    </subcellularLocation>
</comment>
<dbReference type="FunFam" id="2.60.40.1120:FF:000003">
    <property type="entry name" value="Outer membrane protein Omp121"/>
    <property type="match status" value="1"/>
</dbReference>
<evidence type="ECO:0000256" key="2">
    <source>
        <dbReference type="ARBA" id="ARBA00022448"/>
    </source>
</evidence>
<dbReference type="NCBIfam" id="TIGR04057">
    <property type="entry name" value="SusC_RagA_signa"/>
    <property type="match status" value="1"/>
</dbReference>
<name>A0A1I0ICK2_9BACT</name>
<dbReference type="AlphaFoldDB" id="A0A1I0ICK2"/>
<dbReference type="InterPro" id="IPR023997">
    <property type="entry name" value="TonB-dep_OMP_SusC/RagA_CS"/>
</dbReference>
<evidence type="ECO:0000256" key="6">
    <source>
        <dbReference type="ARBA" id="ARBA00023136"/>
    </source>
</evidence>
<dbReference type="Pfam" id="PF00593">
    <property type="entry name" value="TonB_dep_Rec_b-barrel"/>
    <property type="match status" value="1"/>
</dbReference>
<evidence type="ECO:0000313" key="13">
    <source>
        <dbReference type="Proteomes" id="UP000181981"/>
    </source>
</evidence>
<evidence type="ECO:0000256" key="7">
    <source>
        <dbReference type="ARBA" id="ARBA00023237"/>
    </source>
</evidence>
<evidence type="ECO:0000259" key="11">
    <source>
        <dbReference type="Pfam" id="PF07715"/>
    </source>
</evidence>
<keyword evidence="3 8" id="KW-1134">Transmembrane beta strand</keyword>
<dbReference type="Gene3D" id="2.170.130.10">
    <property type="entry name" value="TonB-dependent receptor, plug domain"/>
    <property type="match status" value="1"/>
</dbReference>
<keyword evidence="4 8" id="KW-0812">Transmembrane</keyword>
<dbReference type="InterPro" id="IPR000531">
    <property type="entry name" value="Beta-barrel_TonB"/>
</dbReference>
<comment type="similarity">
    <text evidence="8 9">Belongs to the TonB-dependent receptor family.</text>
</comment>
<evidence type="ECO:0000256" key="8">
    <source>
        <dbReference type="PROSITE-ProRule" id="PRU01360"/>
    </source>
</evidence>
<keyword evidence="2 8" id="KW-0813">Transport</keyword>
<organism evidence="12 13">
    <name type="scientific">Draconibacterium orientale</name>
    <dbReference type="NCBI Taxonomy" id="1168034"/>
    <lineage>
        <taxon>Bacteria</taxon>
        <taxon>Pseudomonadati</taxon>
        <taxon>Bacteroidota</taxon>
        <taxon>Bacteroidia</taxon>
        <taxon>Marinilabiliales</taxon>
        <taxon>Prolixibacteraceae</taxon>
        <taxon>Draconibacterium</taxon>
    </lineage>
</organism>
<reference evidence="12 13" key="1">
    <citation type="submission" date="2016-10" db="EMBL/GenBank/DDBJ databases">
        <authorList>
            <person name="de Groot N.N."/>
        </authorList>
    </citation>
    <scope>NUCLEOTIDE SEQUENCE [LARGE SCALE GENOMIC DNA]</scope>
    <source>
        <strain evidence="12 13">DSM 25947</strain>
    </source>
</reference>
<dbReference type="PROSITE" id="PS52016">
    <property type="entry name" value="TONB_DEPENDENT_REC_3"/>
    <property type="match status" value="1"/>
</dbReference>
<keyword evidence="5 9" id="KW-0798">TonB box</keyword>
<dbReference type="InterPro" id="IPR012910">
    <property type="entry name" value="Plug_dom"/>
</dbReference>
<evidence type="ECO:0000256" key="5">
    <source>
        <dbReference type="ARBA" id="ARBA00023077"/>
    </source>
</evidence>
<dbReference type="InterPro" id="IPR036942">
    <property type="entry name" value="Beta-barrel_TonB_sf"/>
</dbReference>
<keyword evidence="6 8" id="KW-0472">Membrane</keyword>